<sequence>MKNLLRFDREVIIKHDDVVPERDFKVRKRNKNLSLIKEKIMEEVDPTVTKHHQLSSLLNVSPVYSSFLIQDEEDNSQEQTQIDKLRDDINETDLYNYFVGSNHVIIKQCQTASLKYAFILHGTAEEAKHNFAQSIDYARLGSGCRVKYAGNSSCLPEDHQSHDKQRVVVTNIPEDVNEDDLRHLFPNSRVSSYCPARTVLRKTVSIKISGKRKTLWG</sequence>
<organism evidence="1 4">
    <name type="scientific">Adineta steineri</name>
    <dbReference type="NCBI Taxonomy" id="433720"/>
    <lineage>
        <taxon>Eukaryota</taxon>
        <taxon>Metazoa</taxon>
        <taxon>Spiralia</taxon>
        <taxon>Gnathifera</taxon>
        <taxon>Rotifera</taxon>
        <taxon>Eurotatoria</taxon>
        <taxon>Bdelloidea</taxon>
        <taxon>Adinetida</taxon>
        <taxon>Adinetidae</taxon>
        <taxon>Adineta</taxon>
    </lineage>
</organism>
<gene>
    <name evidence="1" type="ORF">BJG266_LOCUS35555</name>
    <name evidence="2" type="ORF">QVE165_LOCUS52576</name>
</gene>
<keyword evidence="3" id="KW-1185">Reference proteome</keyword>
<protein>
    <recommendedName>
        <fullName evidence="5">RRM domain-containing protein</fullName>
    </recommendedName>
</protein>
<name>A0A815I236_9BILA</name>
<dbReference type="EMBL" id="CAJNOM010001263">
    <property type="protein sequence ID" value="CAF1600488.1"/>
    <property type="molecule type" value="Genomic_DNA"/>
</dbReference>
<dbReference type="InterPro" id="IPR012677">
    <property type="entry name" value="Nucleotide-bd_a/b_plait_sf"/>
</dbReference>
<comment type="caution">
    <text evidence="1">The sequence shown here is derived from an EMBL/GenBank/DDBJ whole genome shotgun (WGS) entry which is preliminary data.</text>
</comment>
<evidence type="ECO:0000313" key="4">
    <source>
        <dbReference type="Proteomes" id="UP000663877"/>
    </source>
</evidence>
<evidence type="ECO:0000313" key="3">
    <source>
        <dbReference type="Proteomes" id="UP000663832"/>
    </source>
</evidence>
<dbReference type="SUPFAM" id="SSF54928">
    <property type="entry name" value="RNA-binding domain, RBD"/>
    <property type="match status" value="1"/>
</dbReference>
<evidence type="ECO:0000313" key="2">
    <source>
        <dbReference type="EMBL" id="CAF1600488.1"/>
    </source>
</evidence>
<dbReference type="Proteomes" id="UP000663832">
    <property type="component" value="Unassembled WGS sequence"/>
</dbReference>
<reference evidence="1" key="1">
    <citation type="submission" date="2021-02" db="EMBL/GenBank/DDBJ databases">
        <authorList>
            <person name="Nowell W R."/>
        </authorList>
    </citation>
    <scope>NUCLEOTIDE SEQUENCE</scope>
</reference>
<dbReference type="GO" id="GO:0003676">
    <property type="term" value="F:nucleic acid binding"/>
    <property type="evidence" value="ECO:0007669"/>
    <property type="project" value="InterPro"/>
</dbReference>
<dbReference type="Proteomes" id="UP000663877">
    <property type="component" value="Unassembled WGS sequence"/>
</dbReference>
<dbReference type="Gene3D" id="3.30.70.330">
    <property type="match status" value="2"/>
</dbReference>
<dbReference type="EMBL" id="CAJNOI010000917">
    <property type="protein sequence ID" value="CAF1362129.1"/>
    <property type="molecule type" value="Genomic_DNA"/>
</dbReference>
<dbReference type="AlphaFoldDB" id="A0A815I236"/>
<dbReference type="InterPro" id="IPR035979">
    <property type="entry name" value="RBD_domain_sf"/>
</dbReference>
<evidence type="ECO:0008006" key="5">
    <source>
        <dbReference type="Google" id="ProtNLM"/>
    </source>
</evidence>
<proteinExistence type="predicted"/>
<accession>A0A815I236</accession>
<evidence type="ECO:0000313" key="1">
    <source>
        <dbReference type="EMBL" id="CAF1362129.1"/>
    </source>
</evidence>